<dbReference type="Proteomes" id="UP000831532">
    <property type="component" value="Chromosome"/>
</dbReference>
<evidence type="ECO:0000313" key="2">
    <source>
        <dbReference type="EMBL" id="UOD33640.1"/>
    </source>
</evidence>
<dbReference type="SUPFAM" id="SSF54523">
    <property type="entry name" value="Pili subunits"/>
    <property type="match status" value="1"/>
</dbReference>
<organism evidence="2 3">
    <name type="scientific">Massilia violaceinigra</name>
    <dbReference type="NCBI Taxonomy" id="2045208"/>
    <lineage>
        <taxon>Bacteria</taxon>
        <taxon>Pseudomonadati</taxon>
        <taxon>Pseudomonadota</taxon>
        <taxon>Betaproteobacteria</taxon>
        <taxon>Burkholderiales</taxon>
        <taxon>Oxalobacteraceae</taxon>
        <taxon>Telluria group</taxon>
        <taxon>Massilia</taxon>
    </lineage>
</organism>
<protein>
    <submittedName>
        <fullName evidence="2">Type IV pilin protein</fullName>
    </submittedName>
</protein>
<keyword evidence="1" id="KW-1133">Transmembrane helix</keyword>
<dbReference type="Gene3D" id="3.30.700.10">
    <property type="entry name" value="Glycoprotein, Type 4 Pilin"/>
    <property type="match status" value="1"/>
</dbReference>
<reference evidence="2 3" key="1">
    <citation type="submission" date="2020-10" db="EMBL/GenBank/DDBJ databases">
        <title>Genome analysis of Massilia species.</title>
        <authorList>
            <person name="Jung D.-H."/>
        </authorList>
    </citation>
    <scope>NUCLEOTIDE SEQUENCE [LARGE SCALE GENOMIC DNA]</scope>
    <source>
        <strain evidence="3">sipir</strain>
    </source>
</reference>
<proteinExistence type="predicted"/>
<dbReference type="Pfam" id="PF16732">
    <property type="entry name" value="ComP_DUS"/>
    <property type="match status" value="1"/>
</dbReference>
<dbReference type="InterPro" id="IPR045584">
    <property type="entry name" value="Pilin-like"/>
</dbReference>
<dbReference type="InterPro" id="IPR031982">
    <property type="entry name" value="PilE-like"/>
</dbReference>
<keyword evidence="1" id="KW-0812">Transmembrane</keyword>
<evidence type="ECO:0000256" key="1">
    <source>
        <dbReference type="SAM" id="Phobius"/>
    </source>
</evidence>
<evidence type="ECO:0000313" key="3">
    <source>
        <dbReference type="Proteomes" id="UP000831532"/>
    </source>
</evidence>
<dbReference type="NCBIfam" id="TIGR02532">
    <property type="entry name" value="IV_pilin_GFxxxE"/>
    <property type="match status" value="1"/>
</dbReference>
<accession>A0ABY4AFM9</accession>
<name>A0ABY4AFM9_9BURK</name>
<dbReference type="Pfam" id="PF07963">
    <property type="entry name" value="N_methyl"/>
    <property type="match status" value="1"/>
</dbReference>
<feature type="transmembrane region" description="Helical" evidence="1">
    <location>
        <begin position="12"/>
        <end position="33"/>
    </location>
</feature>
<dbReference type="EMBL" id="CP063361">
    <property type="protein sequence ID" value="UOD33640.1"/>
    <property type="molecule type" value="Genomic_DNA"/>
</dbReference>
<sequence>MPGRRRSGGFTLIELMIACVVVGVLSAIAYPSYTQHVLKSHRSTAKAILSEQAQYMERYYTSRGNYEGAKELVTQSPKTGEARYTIKIDPLTATTYTVTATPLLKQLKDDCGTLKLEHTGATSAKENVANCW</sequence>
<keyword evidence="1" id="KW-0472">Membrane</keyword>
<keyword evidence="3" id="KW-1185">Reference proteome</keyword>
<dbReference type="InterPro" id="IPR012902">
    <property type="entry name" value="N_methyl_site"/>
</dbReference>
<gene>
    <name evidence="2" type="ORF">INH39_31070</name>
</gene>